<comment type="caution">
    <text evidence="8">The sequence shown here is derived from an EMBL/GenBank/DDBJ whole genome shotgun (WGS) entry which is preliminary data.</text>
</comment>
<keyword evidence="5" id="KW-0472">Membrane</keyword>
<evidence type="ECO:0000256" key="2">
    <source>
        <dbReference type="ARBA" id="ARBA00022792"/>
    </source>
</evidence>
<dbReference type="InterPro" id="IPR019757">
    <property type="entry name" value="Pept_S26A_signal_pept_1_Lys-AS"/>
</dbReference>
<dbReference type="InterPro" id="IPR000223">
    <property type="entry name" value="Pept_S26A_signal_pept_1"/>
</dbReference>
<sequence length="173" mass="19494">MARVGNYFLGHPWRILVHSFQTCALAHYVFNHQYSFGWGFGPSMLPTFLVDGDIIIFDKHHRRGRDVRVGDCVSYHIPVSPDEDGVKRVIGMPGDYVLMNSPGATSDRMIQVPKGHCYIVGDNMPWSRDSRDYGPLPLALIKGKAIAKGQLVGWKPWRWFEPVPNGLAIEESS</sequence>
<comment type="subcellular location">
    <subcellularLocation>
        <location evidence="1">Mitochondrion inner membrane</location>
    </subcellularLocation>
</comment>
<keyword evidence="2" id="KW-0999">Mitochondrion inner membrane</keyword>
<dbReference type="SUPFAM" id="SSF51306">
    <property type="entry name" value="LexA/Signal peptidase"/>
    <property type="match status" value="1"/>
</dbReference>
<dbReference type="Gene3D" id="2.10.109.10">
    <property type="entry name" value="Umud Fragment, subunit A"/>
    <property type="match status" value="1"/>
</dbReference>
<evidence type="ECO:0000256" key="1">
    <source>
        <dbReference type="ARBA" id="ARBA00004273"/>
    </source>
</evidence>
<dbReference type="EMBL" id="JAQQWE010000001">
    <property type="protein sequence ID" value="KAK7966060.1"/>
    <property type="molecule type" value="Genomic_DNA"/>
</dbReference>
<evidence type="ECO:0000313" key="8">
    <source>
        <dbReference type="EMBL" id="KAK7966060.1"/>
    </source>
</evidence>
<gene>
    <name evidence="8" type="ORF">PG986_000337</name>
</gene>
<dbReference type="PRINTS" id="PR00727">
    <property type="entry name" value="LEADERPTASE"/>
</dbReference>
<dbReference type="InterPro" id="IPR019533">
    <property type="entry name" value="Peptidase_S26"/>
</dbReference>
<evidence type="ECO:0000256" key="6">
    <source>
        <dbReference type="ARBA" id="ARBA00038445"/>
    </source>
</evidence>
<keyword evidence="3" id="KW-0378">Hydrolase</keyword>
<protein>
    <recommendedName>
        <fullName evidence="7">Peptidase S26 domain-containing protein</fullName>
    </recommendedName>
</protein>
<keyword evidence="4" id="KW-0496">Mitochondrion</keyword>
<keyword evidence="9" id="KW-1185">Reference proteome</keyword>
<evidence type="ECO:0000259" key="7">
    <source>
        <dbReference type="Pfam" id="PF10502"/>
    </source>
</evidence>
<name>A0ABR1QVF1_9PEZI</name>
<dbReference type="Pfam" id="PF10502">
    <property type="entry name" value="Peptidase_S26"/>
    <property type="match status" value="2"/>
</dbReference>
<proteinExistence type="inferred from homology"/>
<evidence type="ECO:0000256" key="4">
    <source>
        <dbReference type="ARBA" id="ARBA00023128"/>
    </source>
</evidence>
<dbReference type="Proteomes" id="UP001391051">
    <property type="component" value="Unassembled WGS sequence"/>
</dbReference>
<dbReference type="CDD" id="cd06530">
    <property type="entry name" value="S26_SPase_I"/>
    <property type="match status" value="1"/>
</dbReference>
<organism evidence="8 9">
    <name type="scientific">Apiospora aurea</name>
    <dbReference type="NCBI Taxonomy" id="335848"/>
    <lineage>
        <taxon>Eukaryota</taxon>
        <taxon>Fungi</taxon>
        <taxon>Dikarya</taxon>
        <taxon>Ascomycota</taxon>
        <taxon>Pezizomycotina</taxon>
        <taxon>Sordariomycetes</taxon>
        <taxon>Xylariomycetidae</taxon>
        <taxon>Amphisphaeriales</taxon>
        <taxon>Apiosporaceae</taxon>
        <taxon>Apiospora</taxon>
    </lineage>
</organism>
<evidence type="ECO:0000256" key="3">
    <source>
        <dbReference type="ARBA" id="ARBA00022801"/>
    </source>
</evidence>
<reference evidence="8 9" key="1">
    <citation type="submission" date="2023-01" db="EMBL/GenBank/DDBJ databases">
        <title>Analysis of 21 Apiospora genomes using comparative genomics revels a genus with tremendous synthesis potential of carbohydrate active enzymes and secondary metabolites.</title>
        <authorList>
            <person name="Sorensen T."/>
        </authorList>
    </citation>
    <scope>NUCLEOTIDE SEQUENCE [LARGE SCALE GENOMIC DNA]</scope>
    <source>
        <strain evidence="8 9">CBS 24483</strain>
    </source>
</reference>
<feature type="domain" description="Peptidase S26" evidence="7">
    <location>
        <begin position="41"/>
        <end position="100"/>
    </location>
</feature>
<dbReference type="GeneID" id="92069621"/>
<evidence type="ECO:0000256" key="5">
    <source>
        <dbReference type="ARBA" id="ARBA00023136"/>
    </source>
</evidence>
<dbReference type="InterPro" id="IPR036286">
    <property type="entry name" value="LexA/Signal_pep-like_sf"/>
</dbReference>
<dbReference type="PANTHER" id="PTHR12383">
    <property type="entry name" value="PROTEASE FAMILY S26 MITOCHONDRIAL INNER MEMBRANE PROTEASE-RELATED"/>
    <property type="match status" value="1"/>
</dbReference>
<dbReference type="PROSITE" id="PS00760">
    <property type="entry name" value="SPASE_I_2"/>
    <property type="match status" value="1"/>
</dbReference>
<comment type="similarity">
    <text evidence="6">Belongs to the peptidase S26 family. IMP1 subfamily.</text>
</comment>
<feature type="domain" description="Peptidase S26" evidence="7">
    <location>
        <begin position="110"/>
        <end position="146"/>
    </location>
</feature>
<accession>A0ABR1QVF1</accession>
<evidence type="ECO:0000313" key="9">
    <source>
        <dbReference type="Proteomes" id="UP001391051"/>
    </source>
</evidence>
<dbReference type="RefSeq" id="XP_066705452.1">
    <property type="nucleotide sequence ID" value="XM_066836559.1"/>
</dbReference>
<dbReference type="InterPro" id="IPR052064">
    <property type="entry name" value="Mito_IMP1_subunit"/>
</dbReference>
<dbReference type="PANTHER" id="PTHR12383:SF16">
    <property type="entry name" value="MITOCHONDRIAL INNER MEMBRANE PROTEASE SUBUNIT 1"/>
    <property type="match status" value="1"/>
</dbReference>